<feature type="non-terminal residue" evidence="1">
    <location>
        <position position="44"/>
    </location>
</feature>
<name>A0A392UKZ3_9FABA</name>
<organism evidence="1 2">
    <name type="scientific">Trifolium medium</name>
    <dbReference type="NCBI Taxonomy" id="97028"/>
    <lineage>
        <taxon>Eukaryota</taxon>
        <taxon>Viridiplantae</taxon>
        <taxon>Streptophyta</taxon>
        <taxon>Embryophyta</taxon>
        <taxon>Tracheophyta</taxon>
        <taxon>Spermatophyta</taxon>
        <taxon>Magnoliopsida</taxon>
        <taxon>eudicotyledons</taxon>
        <taxon>Gunneridae</taxon>
        <taxon>Pentapetalae</taxon>
        <taxon>rosids</taxon>
        <taxon>fabids</taxon>
        <taxon>Fabales</taxon>
        <taxon>Fabaceae</taxon>
        <taxon>Papilionoideae</taxon>
        <taxon>50 kb inversion clade</taxon>
        <taxon>NPAAA clade</taxon>
        <taxon>Hologalegina</taxon>
        <taxon>IRL clade</taxon>
        <taxon>Trifolieae</taxon>
        <taxon>Trifolium</taxon>
    </lineage>
</organism>
<sequence length="44" mass="4910">MSIVRISGLMHLDLSNNQIIGELPSDFGKLCKLSRVLLSRNQLV</sequence>
<proteinExistence type="predicted"/>
<dbReference type="EMBL" id="LXQA010854154">
    <property type="protein sequence ID" value="MCI74142.1"/>
    <property type="molecule type" value="Genomic_DNA"/>
</dbReference>
<evidence type="ECO:0000313" key="2">
    <source>
        <dbReference type="Proteomes" id="UP000265520"/>
    </source>
</evidence>
<dbReference type="InterPro" id="IPR001611">
    <property type="entry name" value="Leu-rich_rpt"/>
</dbReference>
<keyword evidence="2" id="KW-1185">Reference proteome</keyword>
<dbReference type="Pfam" id="PF00560">
    <property type="entry name" value="LRR_1"/>
    <property type="match status" value="1"/>
</dbReference>
<dbReference type="Gene3D" id="3.80.10.10">
    <property type="entry name" value="Ribonuclease Inhibitor"/>
    <property type="match status" value="1"/>
</dbReference>
<protein>
    <submittedName>
        <fullName evidence="1">DNA-damage-repair/toleration protein DRT100-like</fullName>
    </submittedName>
</protein>
<accession>A0A392UKZ3</accession>
<dbReference type="AlphaFoldDB" id="A0A392UKZ3"/>
<dbReference type="InterPro" id="IPR032675">
    <property type="entry name" value="LRR_dom_sf"/>
</dbReference>
<dbReference type="SUPFAM" id="SSF52058">
    <property type="entry name" value="L domain-like"/>
    <property type="match status" value="1"/>
</dbReference>
<dbReference type="Proteomes" id="UP000265520">
    <property type="component" value="Unassembled WGS sequence"/>
</dbReference>
<reference evidence="1 2" key="1">
    <citation type="journal article" date="2018" name="Front. Plant Sci.">
        <title>Red Clover (Trifolium pratense) and Zigzag Clover (T. medium) - A Picture of Genomic Similarities and Differences.</title>
        <authorList>
            <person name="Dluhosova J."/>
            <person name="Istvanek J."/>
            <person name="Nedelnik J."/>
            <person name="Repkova J."/>
        </authorList>
    </citation>
    <scope>NUCLEOTIDE SEQUENCE [LARGE SCALE GENOMIC DNA]</scope>
    <source>
        <strain evidence="2">cv. 10/8</strain>
        <tissue evidence="1">Leaf</tissue>
    </source>
</reference>
<comment type="caution">
    <text evidence="1">The sequence shown here is derived from an EMBL/GenBank/DDBJ whole genome shotgun (WGS) entry which is preliminary data.</text>
</comment>
<evidence type="ECO:0000313" key="1">
    <source>
        <dbReference type="EMBL" id="MCI74142.1"/>
    </source>
</evidence>